<gene>
    <name evidence="1" type="ORF">MSG28_012554</name>
</gene>
<dbReference type="Proteomes" id="UP001064048">
    <property type="component" value="Chromosome 22"/>
</dbReference>
<sequence length="120" mass="13352">MSSALVRQALELVDPEESVRGRGKKAKSRSSLGQEIGRPLKNKRKQKQPEKHSRTDEVTDNIRKLLALSQHTTDPNITKKIVARCAAGKPVSQKTASKKVEEKSILFPDDEPEARPEPDS</sequence>
<reference evidence="1 2" key="1">
    <citation type="journal article" date="2022" name="Genome Biol. Evol.">
        <title>The Spruce Budworm Genome: Reconstructing the Evolutionary History of Antifreeze Proteins.</title>
        <authorList>
            <person name="Beliveau C."/>
            <person name="Gagne P."/>
            <person name="Picq S."/>
            <person name="Vernygora O."/>
            <person name="Keeling C.I."/>
            <person name="Pinkney K."/>
            <person name="Doucet D."/>
            <person name="Wen F."/>
            <person name="Johnston J.S."/>
            <person name="Maaroufi H."/>
            <person name="Boyle B."/>
            <person name="Laroche J."/>
            <person name="Dewar K."/>
            <person name="Juretic N."/>
            <person name="Blackburn G."/>
            <person name="Nisole A."/>
            <person name="Brunet B."/>
            <person name="Brandao M."/>
            <person name="Lumley L."/>
            <person name="Duan J."/>
            <person name="Quan G."/>
            <person name="Lucarotti C.J."/>
            <person name="Roe A.D."/>
            <person name="Sperling F.A.H."/>
            <person name="Levesque R.C."/>
            <person name="Cusson M."/>
        </authorList>
    </citation>
    <scope>NUCLEOTIDE SEQUENCE [LARGE SCALE GENOMIC DNA]</scope>
    <source>
        <strain evidence="1">Glfc:IPQL:Cfum</strain>
    </source>
</reference>
<protein>
    <submittedName>
        <fullName evidence="1">Uncharacterized protein</fullName>
    </submittedName>
</protein>
<evidence type="ECO:0000313" key="1">
    <source>
        <dbReference type="EMBL" id="KAI8423408.1"/>
    </source>
</evidence>
<dbReference type="EMBL" id="CM046122">
    <property type="protein sequence ID" value="KAI8423408.1"/>
    <property type="molecule type" value="Genomic_DNA"/>
</dbReference>
<evidence type="ECO:0000313" key="2">
    <source>
        <dbReference type="Proteomes" id="UP001064048"/>
    </source>
</evidence>
<comment type="caution">
    <text evidence="1">The sequence shown here is derived from an EMBL/GenBank/DDBJ whole genome shotgun (WGS) entry which is preliminary data.</text>
</comment>
<keyword evidence="2" id="KW-1185">Reference proteome</keyword>
<name>A0ACC0JH16_CHOFU</name>
<accession>A0ACC0JH16</accession>
<proteinExistence type="predicted"/>
<organism evidence="1 2">
    <name type="scientific">Choristoneura fumiferana</name>
    <name type="common">Spruce budworm moth</name>
    <name type="synonym">Archips fumiferana</name>
    <dbReference type="NCBI Taxonomy" id="7141"/>
    <lineage>
        <taxon>Eukaryota</taxon>
        <taxon>Metazoa</taxon>
        <taxon>Ecdysozoa</taxon>
        <taxon>Arthropoda</taxon>
        <taxon>Hexapoda</taxon>
        <taxon>Insecta</taxon>
        <taxon>Pterygota</taxon>
        <taxon>Neoptera</taxon>
        <taxon>Endopterygota</taxon>
        <taxon>Lepidoptera</taxon>
        <taxon>Glossata</taxon>
        <taxon>Ditrysia</taxon>
        <taxon>Tortricoidea</taxon>
        <taxon>Tortricidae</taxon>
        <taxon>Tortricinae</taxon>
        <taxon>Choristoneura</taxon>
    </lineage>
</organism>